<dbReference type="Gene3D" id="3.30.300.130">
    <property type="entry name" value="Fe-S cluster assembly (FSCA)"/>
    <property type="match status" value="1"/>
</dbReference>
<dbReference type="InterPro" id="IPR002744">
    <property type="entry name" value="MIP18-like"/>
</dbReference>
<dbReference type="InterPro" id="IPR034904">
    <property type="entry name" value="FSCA_dom_sf"/>
</dbReference>
<dbReference type="SUPFAM" id="SSF117916">
    <property type="entry name" value="Fe-S cluster assembly (FSCA) domain-like"/>
    <property type="match status" value="1"/>
</dbReference>
<dbReference type="InterPro" id="IPR052339">
    <property type="entry name" value="Fe-S_Maturation_MIP18"/>
</dbReference>
<dbReference type="PANTHER" id="PTHR42831:SF1">
    <property type="entry name" value="FE-S PROTEIN MATURATION AUXILIARY FACTOR YITW"/>
    <property type="match status" value="1"/>
</dbReference>
<evidence type="ECO:0000313" key="3">
    <source>
        <dbReference type="Proteomes" id="UP000503399"/>
    </source>
</evidence>
<dbReference type="Proteomes" id="UP000503399">
    <property type="component" value="Chromosome"/>
</dbReference>
<keyword evidence="3" id="KW-1185">Reference proteome</keyword>
<evidence type="ECO:0000313" key="2">
    <source>
        <dbReference type="EMBL" id="CAB1128178.1"/>
    </source>
</evidence>
<feature type="domain" description="MIP18 family-like" evidence="1">
    <location>
        <begin position="5"/>
        <end position="77"/>
    </location>
</feature>
<dbReference type="PANTHER" id="PTHR42831">
    <property type="entry name" value="FE-S PROTEIN MATURATION AUXILIARY FACTOR YITW"/>
    <property type="match status" value="1"/>
</dbReference>
<name>A0A6F8ZE79_9FIRM</name>
<dbReference type="GO" id="GO:0046872">
    <property type="term" value="F:metal ion binding"/>
    <property type="evidence" value="ECO:0007669"/>
    <property type="project" value="InterPro"/>
</dbReference>
<dbReference type="EMBL" id="LR778114">
    <property type="protein sequence ID" value="CAB1128178.1"/>
    <property type="molecule type" value="Genomic_DNA"/>
</dbReference>
<dbReference type="AlphaFoldDB" id="A0A6F8ZE79"/>
<protein>
    <submittedName>
        <fullName evidence="2">Fe-S protein maturation auxiliary factor YitW</fullName>
    </submittedName>
</protein>
<accession>A0A6F8ZE79</accession>
<dbReference type="Pfam" id="PF01883">
    <property type="entry name" value="FeS_assembly_P"/>
    <property type="match status" value="1"/>
</dbReference>
<organism evidence="2 3">
    <name type="scientific">Candidatus Hydrogenisulfobacillus filiaventi</name>
    <dbReference type="NCBI Taxonomy" id="2707344"/>
    <lineage>
        <taxon>Bacteria</taxon>
        <taxon>Bacillati</taxon>
        <taxon>Bacillota</taxon>
        <taxon>Clostridia</taxon>
        <taxon>Eubacteriales</taxon>
        <taxon>Clostridiales Family XVII. Incertae Sedis</taxon>
        <taxon>Candidatus Hydrogenisulfobacillus</taxon>
    </lineage>
</organism>
<gene>
    <name evidence="2" type="primary">yitW</name>
    <name evidence="2" type="ORF">R50_0672</name>
</gene>
<proteinExistence type="predicted"/>
<reference evidence="2 3" key="1">
    <citation type="submission" date="2020-02" db="EMBL/GenBank/DDBJ databases">
        <authorList>
            <person name="Hogendoorn C."/>
        </authorList>
    </citation>
    <scope>NUCLEOTIDE SEQUENCE [LARGE SCALE GENOMIC DNA]</scope>
    <source>
        <strain evidence="2">R501</strain>
    </source>
</reference>
<dbReference type="CDD" id="cd00371">
    <property type="entry name" value="HMA"/>
    <property type="match status" value="1"/>
</dbReference>
<evidence type="ECO:0000259" key="1">
    <source>
        <dbReference type="Pfam" id="PF01883"/>
    </source>
</evidence>
<sequence>MAWTKEAIEHQLEEVYDPEVGLNIVEMGLVYDLQVDEAGNVRVLMTLTTPGCPMHGSIAEGVERLLNGLPGIGKVQVDLTFDPPWEPRMMKESALHKLGWT</sequence>
<dbReference type="KEGG" id="hfv:R50_0672"/>
<dbReference type="InterPro" id="IPR006121">
    <property type="entry name" value="HMA_dom"/>
</dbReference>